<dbReference type="Gene3D" id="2.30.30.190">
    <property type="entry name" value="CAP Gly-rich-like domain"/>
    <property type="match status" value="1"/>
</dbReference>
<dbReference type="Proteomes" id="UP001608902">
    <property type="component" value="Unassembled WGS sequence"/>
</dbReference>
<organism evidence="2 3">
    <name type="scientific">Gnathostoma spinigerum</name>
    <dbReference type="NCBI Taxonomy" id="75299"/>
    <lineage>
        <taxon>Eukaryota</taxon>
        <taxon>Metazoa</taxon>
        <taxon>Ecdysozoa</taxon>
        <taxon>Nematoda</taxon>
        <taxon>Chromadorea</taxon>
        <taxon>Rhabditida</taxon>
        <taxon>Spirurina</taxon>
        <taxon>Gnathostomatomorpha</taxon>
        <taxon>Gnathostomatoidea</taxon>
        <taxon>Gnathostomatidae</taxon>
        <taxon>Gnathostoma</taxon>
    </lineage>
</organism>
<dbReference type="Pfam" id="PF01302">
    <property type="entry name" value="CAP_GLY"/>
    <property type="match status" value="1"/>
</dbReference>
<dbReference type="PROSITE" id="PS50245">
    <property type="entry name" value="CAP_GLY_2"/>
    <property type="match status" value="1"/>
</dbReference>
<proteinExistence type="predicted"/>
<name>A0ABD6EYA9_9BILA</name>
<dbReference type="AlphaFoldDB" id="A0ABD6EYA9"/>
<sequence length="107" mass="12018">MTEGITRTTSRESLVSSLSITGEWAVGDRCRIDVRTGSIVFIGPTHFAPGQWIGVVLDQPEGKNDGCVDGRRYFKVCLLAQFFSPFIAHLYLNAFCNQLKYNRRSTK</sequence>
<feature type="domain" description="CAP-Gly" evidence="1">
    <location>
        <begin position="43"/>
        <end position="88"/>
    </location>
</feature>
<dbReference type="PANTHER" id="PTHR18916">
    <property type="entry name" value="DYNACTIN 1-RELATED MICROTUBULE-BINDING"/>
    <property type="match status" value="1"/>
</dbReference>
<dbReference type="InterPro" id="IPR000938">
    <property type="entry name" value="CAP-Gly_domain"/>
</dbReference>
<evidence type="ECO:0000313" key="2">
    <source>
        <dbReference type="EMBL" id="MFH4981592.1"/>
    </source>
</evidence>
<keyword evidence="3" id="KW-1185">Reference proteome</keyword>
<dbReference type="EMBL" id="JBGFUD010007496">
    <property type="protein sequence ID" value="MFH4981592.1"/>
    <property type="molecule type" value="Genomic_DNA"/>
</dbReference>
<comment type="caution">
    <text evidence="2">The sequence shown here is derived from an EMBL/GenBank/DDBJ whole genome shotgun (WGS) entry which is preliminary data.</text>
</comment>
<accession>A0ABD6EYA9</accession>
<gene>
    <name evidence="2" type="ORF">AB6A40_008301</name>
</gene>
<dbReference type="PROSITE" id="PS00845">
    <property type="entry name" value="CAP_GLY_1"/>
    <property type="match status" value="1"/>
</dbReference>
<protein>
    <recommendedName>
        <fullName evidence="1">CAP-Gly domain-containing protein</fullName>
    </recommendedName>
</protein>
<dbReference type="SMART" id="SM01052">
    <property type="entry name" value="CAP_GLY"/>
    <property type="match status" value="1"/>
</dbReference>
<dbReference type="SUPFAM" id="SSF74924">
    <property type="entry name" value="Cap-Gly domain"/>
    <property type="match status" value="1"/>
</dbReference>
<dbReference type="InterPro" id="IPR036859">
    <property type="entry name" value="CAP-Gly_dom_sf"/>
</dbReference>
<evidence type="ECO:0000259" key="1">
    <source>
        <dbReference type="PROSITE" id="PS50245"/>
    </source>
</evidence>
<reference evidence="2 3" key="1">
    <citation type="submission" date="2024-08" db="EMBL/GenBank/DDBJ databases">
        <title>Gnathostoma spinigerum genome.</title>
        <authorList>
            <person name="Gonzalez-Bertolin B."/>
            <person name="Monzon S."/>
            <person name="Zaballos A."/>
            <person name="Jimenez P."/>
            <person name="Dekumyoy P."/>
            <person name="Varona S."/>
            <person name="Cuesta I."/>
            <person name="Sumanam S."/>
            <person name="Adisakwattana P."/>
            <person name="Gasser R.B."/>
            <person name="Hernandez-Gonzalez A."/>
            <person name="Young N.D."/>
            <person name="Perteguer M.J."/>
        </authorList>
    </citation>
    <scope>NUCLEOTIDE SEQUENCE [LARGE SCALE GENOMIC DNA]</scope>
    <source>
        <strain evidence="2">AL3</strain>
        <tissue evidence="2">Liver</tissue>
    </source>
</reference>
<evidence type="ECO:0000313" key="3">
    <source>
        <dbReference type="Proteomes" id="UP001608902"/>
    </source>
</evidence>